<dbReference type="EMBL" id="JBBPBM010001885">
    <property type="protein sequence ID" value="KAK8481440.1"/>
    <property type="molecule type" value="Genomic_DNA"/>
</dbReference>
<keyword evidence="2" id="KW-1185">Reference proteome</keyword>
<evidence type="ECO:0000313" key="2">
    <source>
        <dbReference type="Proteomes" id="UP001472677"/>
    </source>
</evidence>
<gene>
    <name evidence="1" type="ORF">V6N12_017953</name>
</gene>
<comment type="caution">
    <text evidence="1">The sequence shown here is derived from an EMBL/GenBank/DDBJ whole genome shotgun (WGS) entry which is preliminary data.</text>
</comment>
<dbReference type="Proteomes" id="UP001472677">
    <property type="component" value="Unassembled WGS sequence"/>
</dbReference>
<protein>
    <submittedName>
        <fullName evidence="1">Uncharacterized protein</fullName>
    </submittedName>
</protein>
<sequence length="247" mass="27171">MVRSEDECMASGVDKKALTEKKLLNLIFSTKQKGKKENIFTSEVGSILFEFRVDEMDVKVSVIGVGVGKIGGENDLDPCEVFGRQSEPKNASVNDGLDKDESIKAVISGKVCNDVLGGSLNLGSRFIGEIELLGCGSHVPSQIRLLEESASPSCVLDKSKSLGHGSVEDCLSLVKGNESVCERVDSHVKQSTLKLMRLRRHFLNIQKKVSQVNPKISGDRSMIFDVFEKVYYVCFLWRGLTLNVVKL</sequence>
<name>A0ABR1ZLH6_9ROSI</name>
<proteinExistence type="predicted"/>
<organism evidence="1 2">
    <name type="scientific">Hibiscus sabdariffa</name>
    <name type="common">roselle</name>
    <dbReference type="NCBI Taxonomy" id="183260"/>
    <lineage>
        <taxon>Eukaryota</taxon>
        <taxon>Viridiplantae</taxon>
        <taxon>Streptophyta</taxon>
        <taxon>Embryophyta</taxon>
        <taxon>Tracheophyta</taxon>
        <taxon>Spermatophyta</taxon>
        <taxon>Magnoliopsida</taxon>
        <taxon>eudicotyledons</taxon>
        <taxon>Gunneridae</taxon>
        <taxon>Pentapetalae</taxon>
        <taxon>rosids</taxon>
        <taxon>malvids</taxon>
        <taxon>Malvales</taxon>
        <taxon>Malvaceae</taxon>
        <taxon>Malvoideae</taxon>
        <taxon>Hibiscus</taxon>
    </lineage>
</organism>
<accession>A0ABR1ZLH6</accession>
<reference evidence="1 2" key="1">
    <citation type="journal article" date="2024" name="G3 (Bethesda)">
        <title>Genome assembly of Hibiscus sabdariffa L. provides insights into metabolisms of medicinal natural products.</title>
        <authorList>
            <person name="Kim T."/>
        </authorList>
    </citation>
    <scope>NUCLEOTIDE SEQUENCE [LARGE SCALE GENOMIC DNA]</scope>
    <source>
        <strain evidence="1">TK-2024</strain>
        <tissue evidence="1">Old leaves</tissue>
    </source>
</reference>
<evidence type="ECO:0000313" key="1">
    <source>
        <dbReference type="EMBL" id="KAK8481440.1"/>
    </source>
</evidence>